<dbReference type="Pfam" id="PF10636">
    <property type="entry name" value="hemP"/>
    <property type="match status" value="1"/>
</dbReference>
<dbReference type="OrthoDB" id="7870498at2"/>
<evidence type="ECO:0000313" key="2">
    <source>
        <dbReference type="Proteomes" id="UP000321058"/>
    </source>
</evidence>
<accession>A0A512NE57</accession>
<dbReference type="EMBL" id="BKAJ01000076">
    <property type="protein sequence ID" value="GEP57233.1"/>
    <property type="molecule type" value="Genomic_DNA"/>
</dbReference>
<comment type="caution">
    <text evidence="1">The sequence shown here is derived from an EMBL/GenBank/DDBJ whole genome shotgun (WGS) entry which is preliminary data.</text>
</comment>
<reference evidence="1 2" key="1">
    <citation type="submission" date="2019-07" db="EMBL/GenBank/DDBJ databases">
        <title>Whole genome shotgun sequence of Reyranella soli NBRC 108950.</title>
        <authorList>
            <person name="Hosoyama A."/>
            <person name="Uohara A."/>
            <person name="Ohji S."/>
            <person name="Ichikawa N."/>
        </authorList>
    </citation>
    <scope>NUCLEOTIDE SEQUENCE [LARGE SCALE GENOMIC DNA]</scope>
    <source>
        <strain evidence="1 2">NBRC 108950</strain>
    </source>
</reference>
<evidence type="ECO:0000313" key="1">
    <source>
        <dbReference type="EMBL" id="GEP57233.1"/>
    </source>
</evidence>
<keyword evidence="2" id="KW-1185">Reference proteome</keyword>
<dbReference type="RefSeq" id="WP_147151606.1">
    <property type="nucleotide sequence ID" value="NZ_BKAJ01000076.1"/>
</dbReference>
<gene>
    <name evidence="1" type="ORF">RSO01_43990</name>
</gene>
<proteinExistence type="predicted"/>
<dbReference type="Proteomes" id="UP000321058">
    <property type="component" value="Unassembled WGS sequence"/>
</dbReference>
<protein>
    <recommendedName>
        <fullName evidence="3">Hemin uptake protein HemP</fullName>
    </recommendedName>
</protein>
<sequence length="66" mass="7247">MSQPPRATRPGDVVGETTDIVQTILATDGPVDSTTLMKGRRELIIRHGADTYRLRITASNKLILTK</sequence>
<name>A0A512NE57_9HYPH</name>
<dbReference type="InterPro" id="IPR019600">
    <property type="entry name" value="Hemin_uptake_protein_HemP"/>
</dbReference>
<organism evidence="1 2">
    <name type="scientific">Reyranella soli</name>
    <dbReference type="NCBI Taxonomy" id="1230389"/>
    <lineage>
        <taxon>Bacteria</taxon>
        <taxon>Pseudomonadati</taxon>
        <taxon>Pseudomonadota</taxon>
        <taxon>Alphaproteobacteria</taxon>
        <taxon>Hyphomicrobiales</taxon>
        <taxon>Reyranellaceae</taxon>
        <taxon>Reyranella</taxon>
    </lineage>
</organism>
<evidence type="ECO:0008006" key="3">
    <source>
        <dbReference type="Google" id="ProtNLM"/>
    </source>
</evidence>
<dbReference type="AlphaFoldDB" id="A0A512NE57"/>
<dbReference type="Gene3D" id="2.10.70.10">
    <property type="entry name" value="Complement Module, domain 1"/>
    <property type="match status" value="1"/>
</dbReference>